<evidence type="ECO:0000313" key="3">
    <source>
        <dbReference type="Proteomes" id="UP001066276"/>
    </source>
</evidence>
<organism evidence="2 3">
    <name type="scientific">Pleurodeles waltl</name>
    <name type="common">Iberian ribbed newt</name>
    <dbReference type="NCBI Taxonomy" id="8319"/>
    <lineage>
        <taxon>Eukaryota</taxon>
        <taxon>Metazoa</taxon>
        <taxon>Chordata</taxon>
        <taxon>Craniata</taxon>
        <taxon>Vertebrata</taxon>
        <taxon>Euteleostomi</taxon>
        <taxon>Amphibia</taxon>
        <taxon>Batrachia</taxon>
        <taxon>Caudata</taxon>
        <taxon>Salamandroidea</taxon>
        <taxon>Salamandridae</taxon>
        <taxon>Pleurodelinae</taxon>
        <taxon>Pleurodeles</taxon>
    </lineage>
</organism>
<name>A0AAV7TSQ7_PLEWA</name>
<accession>A0AAV7TSQ7</accession>
<dbReference type="EMBL" id="JANPWB010000006">
    <property type="protein sequence ID" value="KAJ1179261.1"/>
    <property type="molecule type" value="Genomic_DNA"/>
</dbReference>
<sequence>MVRAMRCNDGEGYLRSKRKLKDHSVSSERAAMCLRSKLDVPTIAESLNLIDEALKLHSESAPHKALASLETSDREKKCFPVSTASKSGILTVLMLALLRSLLAPVFWNNLPSFLDA</sequence>
<dbReference type="AlphaFoldDB" id="A0AAV7TSQ7"/>
<dbReference type="Proteomes" id="UP001066276">
    <property type="component" value="Chromosome 3_2"/>
</dbReference>
<protein>
    <submittedName>
        <fullName evidence="2">Uncharacterized protein</fullName>
    </submittedName>
</protein>
<proteinExistence type="predicted"/>
<keyword evidence="1" id="KW-0472">Membrane</keyword>
<keyword evidence="3" id="KW-1185">Reference proteome</keyword>
<keyword evidence="1" id="KW-0812">Transmembrane</keyword>
<keyword evidence="1" id="KW-1133">Transmembrane helix</keyword>
<evidence type="ECO:0000256" key="1">
    <source>
        <dbReference type="SAM" id="Phobius"/>
    </source>
</evidence>
<comment type="caution">
    <text evidence="2">The sequence shown here is derived from an EMBL/GenBank/DDBJ whole genome shotgun (WGS) entry which is preliminary data.</text>
</comment>
<gene>
    <name evidence="2" type="ORF">NDU88_004495</name>
</gene>
<feature type="transmembrane region" description="Helical" evidence="1">
    <location>
        <begin position="87"/>
        <end position="107"/>
    </location>
</feature>
<reference evidence="2" key="1">
    <citation type="journal article" date="2022" name="bioRxiv">
        <title>Sequencing and chromosome-scale assembly of the giantPleurodeles waltlgenome.</title>
        <authorList>
            <person name="Brown T."/>
            <person name="Elewa A."/>
            <person name="Iarovenko S."/>
            <person name="Subramanian E."/>
            <person name="Araus A.J."/>
            <person name="Petzold A."/>
            <person name="Susuki M."/>
            <person name="Suzuki K.-i.T."/>
            <person name="Hayashi T."/>
            <person name="Toyoda A."/>
            <person name="Oliveira C."/>
            <person name="Osipova E."/>
            <person name="Leigh N.D."/>
            <person name="Simon A."/>
            <person name="Yun M.H."/>
        </authorList>
    </citation>
    <scope>NUCLEOTIDE SEQUENCE</scope>
    <source>
        <strain evidence="2">20211129_DDA</strain>
        <tissue evidence="2">Liver</tissue>
    </source>
</reference>
<evidence type="ECO:0000313" key="2">
    <source>
        <dbReference type="EMBL" id="KAJ1179261.1"/>
    </source>
</evidence>